<dbReference type="Pfam" id="PF00717">
    <property type="entry name" value="Peptidase_S24"/>
    <property type="match status" value="1"/>
</dbReference>
<dbReference type="Gene3D" id="2.10.109.10">
    <property type="entry name" value="Umud Fragment, subunit A"/>
    <property type="match status" value="1"/>
</dbReference>
<dbReference type="InterPro" id="IPR001387">
    <property type="entry name" value="Cro/C1-type_HTH"/>
</dbReference>
<evidence type="ECO:0000256" key="2">
    <source>
        <dbReference type="ARBA" id="ARBA00023125"/>
    </source>
</evidence>
<keyword evidence="2" id="KW-0238">DNA-binding</keyword>
<keyword evidence="3" id="KW-0804">Transcription</keyword>
<evidence type="ECO:0000259" key="4">
    <source>
        <dbReference type="PROSITE" id="PS50943"/>
    </source>
</evidence>
<dbReference type="PANTHER" id="PTHR40661">
    <property type="match status" value="1"/>
</dbReference>
<dbReference type="InterPro" id="IPR010982">
    <property type="entry name" value="Lambda_DNA-bd_dom_sf"/>
</dbReference>
<dbReference type="GO" id="GO:0003677">
    <property type="term" value="F:DNA binding"/>
    <property type="evidence" value="ECO:0007669"/>
    <property type="project" value="UniProtKB-KW"/>
</dbReference>
<accession>A0A8S5TM59</accession>
<dbReference type="InterPro" id="IPR015927">
    <property type="entry name" value="Peptidase_S24_S26A/B/C"/>
</dbReference>
<evidence type="ECO:0000256" key="3">
    <source>
        <dbReference type="ARBA" id="ARBA00023163"/>
    </source>
</evidence>
<dbReference type="Pfam" id="PF01381">
    <property type="entry name" value="HTH_3"/>
    <property type="match status" value="1"/>
</dbReference>
<dbReference type="EMBL" id="BK032859">
    <property type="protein sequence ID" value="DAF64390.1"/>
    <property type="molecule type" value="Genomic_DNA"/>
</dbReference>
<evidence type="ECO:0000256" key="1">
    <source>
        <dbReference type="ARBA" id="ARBA00023015"/>
    </source>
</evidence>
<keyword evidence="1" id="KW-0805">Transcription regulation</keyword>
<feature type="domain" description="HTH cro/C1-type" evidence="4">
    <location>
        <begin position="7"/>
        <end position="62"/>
    </location>
</feature>
<dbReference type="CDD" id="cd00093">
    <property type="entry name" value="HTH_XRE"/>
    <property type="match status" value="1"/>
</dbReference>
<dbReference type="SUPFAM" id="SSF51306">
    <property type="entry name" value="LexA/Signal peptidase"/>
    <property type="match status" value="1"/>
</dbReference>
<dbReference type="SMART" id="SM00530">
    <property type="entry name" value="HTH_XRE"/>
    <property type="match status" value="1"/>
</dbReference>
<dbReference type="InterPro" id="IPR039418">
    <property type="entry name" value="LexA-like"/>
</dbReference>
<dbReference type="PANTHER" id="PTHR40661:SF3">
    <property type="entry name" value="FELS-1 PROPHAGE TRANSCRIPTIONAL REGULATOR"/>
    <property type="match status" value="1"/>
</dbReference>
<protein>
    <submittedName>
        <fullName evidence="5">Repressor protein CI</fullName>
    </submittedName>
</protein>
<dbReference type="CDD" id="cd06529">
    <property type="entry name" value="S24_LexA-like"/>
    <property type="match status" value="1"/>
</dbReference>
<sequence>MSLGNNIKYARKAAGLTQEDIAREIGVSKQTVQKYESGIITTISSDKIEIIAKLLRTTPAKLMGWEDNTSAQSFKLFSPNVTDDVVTFPVLGSIAAGYNETAIEDWSGETIDVPRSFLKGRSKSDFFVLKVHGDSMYPTYHTDDKVLILRQTFVERNGDVGAVIYDGECATLKRVEIFDDMVRLSPLNPSYPPKELTGANLEQYHIIGVPYLLVREIIKN</sequence>
<evidence type="ECO:0000313" key="5">
    <source>
        <dbReference type="EMBL" id="DAF64390.1"/>
    </source>
</evidence>
<dbReference type="InterPro" id="IPR036286">
    <property type="entry name" value="LexA/Signal_pep-like_sf"/>
</dbReference>
<reference evidence="5" key="1">
    <citation type="journal article" date="2021" name="Proc. Natl. Acad. Sci. U.S.A.">
        <title>A Catalog of Tens of Thousands of Viruses from Human Metagenomes Reveals Hidden Associations with Chronic Diseases.</title>
        <authorList>
            <person name="Tisza M.J."/>
            <person name="Buck C.B."/>
        </authorList>
    </citation>
    <scope>NUCLEOTIDE SEQUENCE</scope>
    <source>
        <strain evidence="5">Ct9UA16</strain>
    </source>
</reference>
<dbReference type="PROSITE" id="PS50943">
    <property type="entry name" value="HTH_CROC1"/>
    <property type="match status" value="1"/>
</dbReference>
<dbReference type="SUPFAM" id="SSF47413">
    <property type="entry name" value="lambda repressor-like DNA-binding domains"/>
    <property type="match status" value="1"/>
</dbReference>
<organism evidence="5">
    <name type="scientific">Siphoviridae sp. ct9UA16</name>
    <dbReference type="NCBI Taxonomy" id="2827793"/>
    <lineage>
        <taxon>Viruses</taxon>
        <taxon>Duplodnaviria</taxon>
        <taxon>Heunggongvirae</taxon>
        <taxon>Uroviricota</taxon>
        <taxon>Caudoviricetes</taxon>
    </lineage>
</organism>
<name>A0A8S5TM59_9CAUD</name>
<dbReference type="Gene3D" id="1.10.260.40">
    <property type="entry name" value="lambda repressor-like DNA-binding domains"/>
    <property type="match status" value="1"/>
</dbReference>
<proteinExistence type="predicted"/>